<dbReference type="Proteomes" id="UP000054858">
    <property type="component" value="Unassembled WGS sequence"/>
</dbReference>
<sequence>MRFFKPALQGGKLISHLTDIEGNWRYMQRWVDRSRTIQWQEGALTFRQPTKPVTPTFVYGGDFCDKGPGDLRIGTALTKFKAAHPTQVHLLAGNREIKCRRFTYELAPDKIRERLLSGPAAFWRTEMPPQRYVIQHMQQANPTASAEEVERYVSKLSTEQCQTLYLKWMLNETMGCGPFKGKPDTFEYRRMELAEISEQSAEQISDEMVTQSFIDSVAPTGVISNYLRNAQLGVVLGETLFLHGAVTPANIGYVPGLSESGTRIDNAKEWVEALNAWYKAQIEDWEKNPVEKKMSPPGHKPLDRYVLFNPQSVVTTNWYRNNQLAPISDEVVRFLNRAGIYRVVTGHQPFSDFPLIIRQPSSLEVIVGDTGYSDPNNPHDNRGQAIHNLEINEHGVVEIDAVRQDGSVIKQRLPSRVQVQMKEDIDLGHFTEDGRLIRLDASSQYVSSQLDGFAVKDEPLETPQSRLIQ</sequence>
<dbReference type="PANTHER" id="PTHR42254:SF1">
    <property type="entry name" value="CALCINEURIN-LIKE PHOSPHOESTERASE DOMAIN-CONTAINING PROTEIN"/>
    <property type="match status" value="1"/>
</dbReference>
<gene>
    <name evidence="1" type="ORF">Loak_0035</name>
</gene>
<proteinExistence type="predicted"/>
<accession>A0A0W0XJ13</accession>
<dbReference type="AlphaFoldDB" id="A0A0W0XJ13"/>
<name>A0A0W0XJ13_9GAMM</name>
<comment type="caution">
    <text evidence="1">The sequence shown here is derived from an EMBL/GenBank/DDBJ whole genome shotgun (WGS) entry which is preliminary data.</text>
</comment>
<reference evidence="1 2" key="1">
    <citation type="submission" date="2015-11" db="EMBL/GenBank/DDBJ databases">
        <title>Genomic analysis of 38 Legionella species identifies large and diverse effector repertoires.</title>
        <authorList>
            <person name="Burstein D."/>
            <person name="Amaro F."/>
            <person name="Zusman T."/>
            <person name="Lifshitz Z."/>
            <person name="Cohen O."/>
            <person name="Gilbert J.A."/>
            <person name="Pupko T."/>
            <person name="Shuman H.A."/>
            <person name="Segal G."/>
        </authorList>
    </citation>
    <scope>NUCLEOTIDE SEQUENCE [LARGE SCALE GENOMIC DNA]</scope>
    <source>
        <strain evidence="1 2">Oak Ridge-10</strain>
    </source>
</reference>
<organism evidence="1 2">
    <name type="scientific">Legionella oakridgensis</name>
    <dbReference type="NCBI Taxonomy" id="29423"/>
    <lineage>
        <taxon>Bacteria</taxon>
        <taxon>Pseudomonadati</taxon>
        <taxon>Pseudomonadota</taxon>
        <taxon>Gammaproteobacteria</taxon>
        <taxon>Legionellales</taxon>
        <taxon>Legionellaceae</taxon>
        <taxon>Legionella</taxon>
    </lineage>
</organism>
<dbReference type="Gene3D" id="3.60.21.10">
    <property type="match status" value="1"/>
</dbReference>
<dbReference type="PANTHER" id="PTHR42254">
    <property type="entry name" value="METALLOPHOS DOMAIN-CONTAINING PROTEIN"/>
    <property type="match status" value="1"/>
</dbReference>
<dbReference type="PATRIC" id="fig|29423.5.peg.37"/>
<dbReference type="SUPFAM" id="SSF56300">
    <property type="entry name" value="Metallo-dependent phosphatases"/>
    <property type="match status" value="1"/>
</dbReference>
<dbReference type="EMBL" id="LNYP01000002">
    <property type="protein sequence ID" value="KTD44524.1"/>
    <property type="molecule type" value="Genomic_DNA"/>
</dbReference>
<protein>
    <submittedName>
        <fullName evidence="1">Uncharacterized protein</fullName>
    </submittedName>
</protein>
<dbReference type="RefSeq" id="WP_025386452.1">
    <property type="nucleotide sequence ID" value="NZ_LCUA01000010.1"/>
</dbReference>
<evidence type="ECO:0000313" key="1">
    <source>
        <dbReference type="EMBL" id="KTD44524.1"/>
    </source>
</evidence>
<evidence type="ECO:0000313" key="2">
    <source>
        <dbReference type="Proteomes" id="UP000054858"/>
    </source>
</evidence>
<dbReference type="InterPro" id="IPR029052">
    <property type="entry name" value="Metallo-depent_PP-like"/>
</dbReference>